<sequence length="179" mass="21364">MNVFAWIGWFDFPQSFDTNEWTILLLTAGGWTAVLRWGRHFPRSLLMLLLSAGLMSAMTLDLMLAGPPLDMYDMNDTNKVEWFDLLLYLAYPPFGFLFLYLYTRLQLSGFFTLMYILVWSTGGVLVEWITYEAGVFHYKTWDMWHSLTVYLIVQAAYLYLFRYSRRWYLRSSSQLRQRF</sequence>
<proteinExistence type="predicted"/>
<dbReference type="EMBL" id="JBHLWN010000021">
    <property type="protein sequence ID" value="MFC0211682.1"/>
    <property type="molecule type" value="Genomic_DNA"/>
</dbReference>
<dbReference type="Proteomes" id="UP001589776">
    <property type="component" value="Unassembled WGS sequence"/>
</dbReference>
<keyword evidence="1" id="KW-0472">Membrane</keyword>
<organism evidence="2 3">
    <name type="scientific">Paenibacillus chartarius</name>
    <dbReference type="NCBI Taxonomy" id="747481"/>
    <lineage>
        <taxon>Bacteria</taxon>
        <taxon>Bacillati</taxon>
        <taxon>Bacillota</taxon>
        <taxon>Bacilli</taxon>
        <taxon>Bacillales</taxon>
        <taxon>Paenibacillaceae</taxon>
        <taxon>Paenibacillus</taxon>
    </lineage>
</organism>
<accession>A0ABV6DGF3</accession>
<feature type="transmembrane region" description="Helical" evidence="1">
    <location>
        <begin position="110"/>
        <end position="131"/>
    </location>
</feature>
<evidence type="ECO:0000256" key="1">
    <source>
        <dbReference type="SAM" id="Phobius"/>
    </source>
</evidence>
<comment type="caution">
    <text evidence="2">The sequence shown here is derived from an EMBL/GenBank/DDBJ whole genome shotgun (WGS) entry which is preliminary data.</text>
</comment>
<feature type="transmembrane region" description="Helical" evidence="1">
    <location>
        <begin position="85"/>
        <end position="103"/>
    </location>
</feature>
<reference evidence="2 3" key="1">
    <citation type="submission" date="2024-09" db="EMBL/GenBank/DDBJ databases">
        <authorList>
            <person name="Sun Q."/>
            <person name="Mori K."/>
        </authorList>
    </citation>
    <scope>NUCLEOTIDE SEQUENCE [LARGE SCALE GENOMIC DNA]</scope>
    <source>
        <strain evidence="2 3">CCM 7759</strain>
    </source>
</reference>
<keyword evidence="1" id="KW-1133">Transmembrane helix</keyword>
<keyword evidence="3" id="KW-1185">Reference proteome</keyword>
<evidence type="ECO:0000313" key="2">
    <source>
        <dbReference type="EMBL" id="MFC0211682.1"/>
    </source>
</evidence>
<dbReference type="RefSeq" id="WP_377468667.1">
    <property type="nucleotide sequence ID" value="NZ_JBHLWN010000021.1"/>
</dbReference>
<keyword evidence="1" id="KW-0812">Transmembrane</keyword>
<feature type="transmembrane region" description="Helical" evidence="1">
    <location>
        <begin position="143"/>
        <end position="161"/>
    </location>
</feature>
<protein>
    <submittedName>
        <fullName evidence="2">Uncharacterized protein</fullName>
    </submittedName>
</protein>
<evidence type="ECO:0000313" key="3">
    <source>
        <dbReference type="Proteomes" id="UP001589776"/>
    </source>
</evidence>
<feature type="transmembrane region" description="Helical" evidence="1">
    <location>
        <begin position="20"/>
        <end position="38"/>
    </location>
</feature>
<feature type="transmembrane region" description="Helical" evidence="1">
    <location>
        <begin position="45"/>
        <end position="65"/>
    </location>
</feature>
<gene>
    <name evidence="2" type="ORF">ACFFK0_04305</name>
</gene>
<name>A0ABV6DGF3_9BACL</name>